<dbReference type="PANTHER" id="PTHR23315:SF7">
    <property type="entry name" value="U-BOX DOMAIN-CONTAINING PROTEIN 4"/>
    <property type="match status" value="1"/>
</dbReference>
<reference evidence="1" key="1">
    <citation type="journal article" date="2020" name="Nature">
        <title>Giant virus diversity and host interactions through global metagenomics.</title>
        <authorList>
            <person name="Schulz F."/>
            <person name="Roux S."/>
            <person name="Paez-Espino D."/>
            <person name="Jungbluth S."/>
            <person name="Walsh D.A."/>
            <person name="Denef V.J."/>
            <person name="McMahon K.D."/>
            <person name="Konstantinidis K.T."/>
            <person name="Eloe-Fadrosh E.A."/>
            <person name="Kyrpides N.C."/>
            <person name="Woyke T."/>
        </authorList>
    </citation>
    <scope>NUCLEOTIDE SEQUENCE</scope>
    <source>
        <strain evidence="1">GVMAG-M-3300018416-26</strain>
    </source>
</reference>
<dbReference type="SUPFAM" id="SSF48371">
    <property type="entry name" value="ARM repeat"/>
    <property type="match status" value="1"/>
</dbReference>
<sequence>MDNMDINLRIQALLEITVDSEDTKAQAVNALNSITLAAGYDCMRLTHTLLENIIQMGNTERKQHVATMICYLSEQADNKKLIIPTLIEVLRKGNSEEKHYVAFAIRILTENTDTENLTLVKQAGGIVPLVYLLSTGNVECKIQSAWALTELVRDDPENQKLVAQVGGIESLVDMLRTGGDDERLNAAAVLYYMTFTEESRKHIQELGITRAYLEEIEESHFNRLLGTGAFAT</sequence>
<organism evidence="1">
    <name type="scientific">viral metagenome</name>
    <dbReference type="NCBI Taxonomy" id="1070528"/>
    <lineage>
        <taxon>unclassified sequences</taxon>
        <taxon>metagenomes</taxon>
        <taxon>organismal metagenomes</taxon>
    </lineage>
</organism>
<dbReference type="EMBL" id="MN739215">
    <property type="protein sequence ID" value="QHS93977.1"/>
    <property type="molecule type" value="Genomic_DNA"/>
</dbReference>
<accession>A0A6C0BNI7</accession>
<dbReference type="AlphaFoldDB" id="A0A6C0BNI7"/>
<name>A0A6C0BNI7_9ZZZZ</name>
<protein>
    <submittedName>
        <fullName evidence="1">Uncharacterized protein</fullName>
    </submittedName>
</protein>
<proteinExistence type="predicted"/>
<dbReference type="InterPro" id="IPR000225">
    <property type="entry name" value="Armadillo"/>
</dbReference>
<dbReference type="InterPro" id="IPR016024">
    <property type="entry name" value="ARM-type_fold"/>
</dbReference>
<dbReference type="Pfam" id="PF00514">
    <property type="entry name" value="Arm"/>
    <property type="match status" value="1"/>
</dbReference>
<dbReference type="SMART" id="SM00185">
    <property type="entry name" value="ARM"/>
    <property type="match status" value="2"/>
</dbReference>
<dbReference type="PANTHER" id="PTHR23315">
    <property type="entry name" value="U BOX DOMAIN-CONTAINING"/>
    <property type="match status" value="1"/>
</dbReference>
<dbReference type="Gene3D" id="1.25.10.10">
    <property type="entry name" value="Leucine-rich Repeat Variant"/>
    <property type="match status" value="1"/>
</dbReference>
<evidence type="ECO:0000313" key="1">
    <source>
        <dbReference type="EMBL" id="QHS93977.1"/>
    </source>
</evidence>
<dbReference type="InterPro" id="IPR011989">
    <property type="entry name" value="ARM-like"/>
</dbReference>